<feature type="compositionally biased region" description="Low complexity" evidence="1">
    <location>
        <begin position="292"/>
        <end position="311"/>
    </location>
</feature>
<dbReference type="AlphaFoldDB" id="A0A3R7QH50"/>
<evidence type="ECO:0000313" key="3">
    <source>
        <dbReference type="Proteomes" id="UP000283509"/>
    </source>
</evidence>
<feature type="compositionally biased region" description="Polar residues" evidence="1">
    <location>
        <begin position="266"/>
        <end position="275"/>
    </location>
</feature>
<dbReference type="Proteomes" id="UP000283509">
    <property type="component" value="Unassembled WGS sequence"/>
</dbReference>
<feature type="region of interest" description="Disordered" evidence="1">
    <location>
        <begin position="265"/>
        <end position="527"/>
    </location>
</feature>
<sequence length="792" mass="81265">MAPFTLQDVSDGREKRQAPIGVLNPPIPTSVGHYLGASRPVDNCPRSEVKLPDGQCYGLLTQGPCALAEYVLLDPATNQGYCAPRLCAPDRIFIFSDQMCHDPRNINLCPPGRQLYQTSFGTPVCQCPTGTYEGDDDLDDDVCEPLLGQTLLCPQGQVFWFRDFSQPPECLPDPCGGDNLNRGPNDLPFVPAADGRCYQLGSNPSVCPAQTWYSIALEKLQGVCASLEDAGYQVFDAATLTALTELYGPFIPRDTTAPIPVAQGAPATQGTQGTQAAPGVLRAPGISGAPGALGTQGTQGIQGIQGTPGAQGVQGAPSLSGGASRPTQVSGQAQVPSPSLNVINGNGAQGGQLGSTPTGPGRLDFQSGSQTGAGSPSPTGQRITSGGQLSTAGPGSFGAPSAVGVQQPQAPSGGSQASFRPSAGTGSQGSFSPGVGQSGQTAFQPSGIHSAGVRPSVGRPAGTGSHSSFGSGVSQSGFSHSVGQPVSPGFQKPSVHSVGSGVRPSSVQSAVQVGPAQGPSQASISPQSWVDGHYAGASVPPQWASATSAPLPFASHPGIGTSAGNFPFGGQPGVSQGTIPSSSSDETFGGVQGFSGGDDDNSFELFDMPDSRALSGYSYEEPQGRAFGPGLGVRRAKLLAQVSLMGGDINSGHLSNLHAPAGHELHNFFNGVRRIVTGLPNSTGTHHRSRRSPLPHATPGNVLETRLVGCRAGAQRDINAKCRDTPLIHSVVPTSSIPKESIHAFTPSSPYPPLLNQQAYSAMARRDIPCRSCAQERTQLLTIDVLALSTHV</sequence>
<feature type="compositionally biased region" description="Polar residues" evidence="1">
    <location>
        <begin position="573"/>
        <end position="586"/>
    </location>
</feature>
<evidence type="ECO:0000256" key="1">
    <source>
        <dbReference type="SAM" id="MobiDB-lite"/>
    </source>
</evidence>
<dbReference type="OrthoDB" id="6381000at2759"/>
<reference evidence="2 3" key="1">
    <citation type="submission" date="2018-04" db="EMBL/GenBank/DDBJ databases">
        <authorList>
            <person name="Zhang X."/>
            <person name="Yuan J."/>
            <person name="Li F."/>
            <person name="Xiang J."/>
        </authorList>
    </citation>
    <scope>NUCLEOTIDE SEQUENCE [LARGE SCALE GENOMIC DNA]</scope>
    <source>
        <tissue evidence="2">Muscle</tissue>
    </source>
</reference>
<feature type="compositionally biased region" description="Low complexity" evidence="1">
    <location>
        <begin position="464"/>
        <end position="484"/>
    </location>
</feature>
<feature type="compositionally biased region" description="Polar residues" evidence="1">
    <location>
        <begin position="366"/>
        <end position="393"/>
    </location>
</feature>
<reference evidence="2 3" key="2">
    <citation type="submission" date="2019-01" db="EMBL/GenBank/DDBJ databases">
        <title>The decoding of complex shrimp genome reveals the adaptation for benthos swimmer, frequently molting mechanism and breeding impact on genome.</title>
        <authorList>
            <person name="Sun Y."/>
            <person name="Gao Y."/>
            <person name="Yu Y."/>
        </authorList>
    </citation>
    <scope>NUCLEOTIDE SEQUENCE [LARGE SCALE GENOMIC DNA]</scope>
    <source>
        <tissue evidence="2">Muscle</tissue>
    </source>
</reference>
<gene>
    <name evidence="2" type="ORF">C7M84_014707</name>
</gene>
<protein>
    <recommendedName>
        <fullName evidence="4">DUF4789 domain-containing protein</fullName>
    </recommendedName>
</protein>
<proteinExistence type="predicted"/>
<feature type="region of interest" description="Disordered" evidence="1">
    <location>
        <begin position="1"/>
        <end position="20"/>
    </location>
</feature>
<accession>A0A3R7QH50</accession>
<keyword evidence="3" id="KW-1185">Reference proteome</keyword>
<dbReference type="PANTHER" id="PTHR21177:SF7">
    <property type="entry name" value="GH11627P"/>
    <property type="match status" value="1"/>
</dbReference>
<feature type="region of interest" description="Disordered" evidence="1">
    <location>
        <begin position="562"/>
        <end position="607"/>
    </location>
</feature>
<evidence type="ECO:0000313" key="2">
    <source>
        <dbReference type="EMBL" id="ROT67231.1"/>
    </source>
</evidence>
<evidence type="ECO:0008006" key="4">
    <source>
        <dbReference type="Google" id="ProtNLM"/>
    </source>
</evidence>
<dbReference type="EMBL" id="QCYY01002831">
    <property type="protein sequence ID" value="ROT67231.1"/>
    <property type="molecule type" value="Genomic_DNA"/>
</dbReference>
<dbReference type="PANTHER" id="PTHR21177">
    <property type="entry name" value="IP06524P-RELATED"/>
    <property type="match status" value="1"/>
</dbReference>
<comment type="caution">
    <text evidence="2">The sequence shown here is derived from an EMBL/GenBank/DDBJ whole genome shotgun (WGS) entry which is preliminary data.</text>
</comment>
<feature type="compositionally biased region" description="Polar residues" evidence="1">
    <location>
        <begin position="325"/>
        <end position="346"/>
    </location>
</feature>
<name>A0A3R7QH50_PENVA</name>
<organism evidence="2 3">
    <name type="scientific">Penaeus vannamei</name>
    <name type="common">Whiteleg shrimp</name>
    <name type="synonym">Litopenaeus vannamei</name>
    <dbReference type="NCBI Taxonomy" id="6689"/>
    <lineage>
        <taxon>Eukaryota</taxon>
        <taxon>Metazoa</taxon>
        <taxon>Ecdysozoa</taxon>
        <taxon>Arthropoda</taxon>
        <taxon>Crustacea</taxon>
        <taxon>Multicrustacea</taxon>
        <taxon>Malacostraca</taxon>
        <taxon>Eumalacostraca</taxon>
        <taxon>Eucarida</taxon>
        <taxon>Decapoda</taxon>
        <taxon>Dendrobranchiata</taxon>
        <taxon>Penaeoidea</taxon>
        <taxon>Penaeidae</taxon>
        <taxon>Penaeus</taxon>
    </lineage>
</organism>
<feature type="compositionally biased region" description="Polar residues" evidence="1">
    <location>
        <begin position="404"/>
        <end position="431"/>
    </location>
</feature>
<feature type="compositionally biased region" description="Polar residues" evidence="1">
    <location>
        <begin position="518"/>
        <end position="527"/>
    </location>
</feature>